<evidence type="ECO:0000259" key="2">
    <source>
        <dbReference type="PROSITE" id="PS51352"/>
    </source>
</evidence>
<dbReference type="InterPro" id="IPR013766">
    <property type="entry name" value="Thioredoxin_domain"/>
</dbReference>
<dbReference type="InterPro" id="IPR050553">
    <property type="entry name" value="Thioredoxin_ResA/DsbE_sf"/>
</dbReference>
<dbReference type="GO" id="GO:0016853">
    <property type="term" value="F:isomerase activity"/>
    <property type="evidence" value="ECO:0007669"/>
    <property type="project" value="UniProtKB-KW"/>
</dbReference>
<dbReference type="PANTHER" id="PTHR42852">
    <property type="entry name" value="THIOL:DISULFIDE INTERCHANGE PROTEIN DSBE"/>
    <property type="match status" value="1"/>
</dbReference>
<dbReference type="InterPro" id="IPR036249">
    <property type="entry name" value="Thioredoxin-like_sf"/>
</dbReference>
<dbReference type="Proteomes" id="UP000230776">
    <property type="component" value="Unassembled WGS sequence"/>
</dbReference>
<keyword evidence="1" id="KW-0812">Transmembrane</keyword>
<dbReference type="InterPro" id="IPR000866">
    <property type="entry name" value="AhpC/TSA"/>
</dbReference>
<dbReference type="Gene3D" id="2.60.120.260">
    <property type="entry name" value="Galactose-binding domain-like"/>
    <property type="match status" value="1"/>
</dbReference>
<evidence type="ECO:0000313" key="3">
    <source>
        <dbReference type="EMBL" id="PIR98494.1"/>
    </source>
</evidence>
<dbReference type="AlphaFoldDB" id="A0A2H0VHA3"/>
<organism evidence="3 4">
    <name type="scientific">Candidatus Colwellbacteria bacterium CG10_big_fil_rev_8_21_14_0_10_41_28</name>
    <dbReference type="NCBI Taxonomy" id="1974539"/>
    <lineage>
        <taxon>Bacteria</taxon>
        <taxon>Candidatus Colwelliibacteriota</taxon>
    </lineage>
</organism>
<dbReference type="SUPFAM" id="SSF52833">
    <property type="entry name" value="Thioredoxin-like"/>
    <property type="match status" value="1"/>
</dbReference>
<dbReference type="Gene3D" id="3.40.30.10">
    <property type="entry name" value="Glutaredoxin"/>
    <property type="match status" value="1"/>
</dbReference>
<dbReference type="GO" id="GO:0016209">
    <property type="term" value="F:antioxidant activity"/>
    <property type="evidence" value="ECO:0007669"/>
    <property type="project" value="InterPro"/>
</dbReference>
<evidence type="ECO:0000256" key="1">
    <source>
        <dbReference type="SAM" id="Phobius"/>
    </source>
</evidence>
<protein>
    <submittedName>
        <fullName evidence="3">Thiol-disulfide isomerase</fullName>
    </submittedName>
</protein>
<reference evidence="4" key="1">
    <citation type="submission" date="2017-09" db="EMBL/GenBank/DDBJ databases">
        <title>Depth-based differentiation of microbial function through sediment-hosted aquifers and enrichment of novel symbionts in the deep terrestrial subsurface.</title>
        <authorList>
            <person name="Probst A.J."/>
            <person name="Ladd B."/>
            <person name="Jarett J.K."/>
            <person name="Geller-Mcgrath D.E."/>
            <person name="Sieber C.M.K."/>
            <person name="Emerson J.B."/>
            <person name="Anantharaman K."/>
            <person name="Thomas B.C."/>
            <person name="Malmstrom R."/>
            <person name="Stieglmeier M."/>
            <person name="Klingl A."/>
            <person name="Woyke T."/>
            <person name="Ryan C.M."/>
            <person name="Banfield J.F."/>
        </authorList>
    </citation>
    <scope>NUCLEOTIDE SEQUENCE [LARGE SCALE GENOMIC DNA]</scope>
</reference>
<dbReference type="GO" id="GO:0016491">
    <property type="term" value="F:oxidoreductase activity"/>
    <property type="evidence" value="ECO:0007669"/>
    <property type="project" value="InterPro"/>
</dbReference>
<evidence type="ECO:0000313" key="4">
    <source>
        <dbReference type="Proteomes" id="UP000230776"/>
    </source>
</evidence>
<accession>A0A2H0VHA3</accession>
<proteinExistence type="predicted"/>
<keyword evidence="1" id="KW-0472">Membrane</keyword>
<dbReference type="PANTHER" id="PTHR42852:SF13">
    <property type="entry name" value="PROTEIN DIPZ"/>
    <property type="match status" value="1"/>
</dbReference>
<comment type="caution">
    <text evidence="3">The sequence shown here is derived from an EMBL/GenBank/DDBJ whole genome shotgun (WGS) entry which is preliminary data.</text>
</comment>
<name>A0A2H0VHA3_9BACT</name>
<dbReference type="Pfam" id="PF00578">
    <property type="entry name" value="AhpC-TSA"/>
    <property type="match status" value="1"/>
</dbReference>
<feature type="transmembrane region" description="Helical" evidence="1">
    <location>
        <begin position="6"/>
        <end position="29"/>
    </location>
</feature>
<feature type="domain" description="Thioredoxin" evidence="2">
    <location>
        <begin position="46"/>
        <end position="195"/>
    </location>
</feature>
<sequence length="370" mass="40740">MDRKDLIQIAVIVGVAILVTVGVVSFVALSQKESTPINPINIGSQSKADLYTPAIDISSPDGFINTDPINISDLVADSKVVLLDIWTYSCINCQRTLPYLNAWHEEYADDGLVIIGLHTPEFEFEKDIANVRRAVEKYGIEYPVVLDNDYSTWNAYGNRYWPRKYLIDIDGYVVYDHIGEGGYEETEKAIQAALAERAKRLGEELDEMSGAKVENAETVDPRTVKTPETYIGYLRVSNMANLPSEECFDSSCQLDAPDRLSLNDFALDGVWKIGSEGATLESTTGSIFIKFSANKANLVLTSETSVLGQIYLDGELVGEASSGSDVVSGTIKVMDNDLYNLIDLRGEPGEHLLEIRFLEPGVSAFAFTFG</sequence>
<keyword evidence="1" id="KW-1133">Transmembrane helix</keyword>
<gene>
    <name evidence="3" type="ORF">COT88_01565</name>
</gene>
<dbReference type="InterPro" id="IPR041017">
    <property type="entry name" value="Thioredoxin_10"/>
</dbReference>
<dbReference type="PROSITE" id="PS51352">
    <property type="entry name" value="THIOREDOXIN_2"/>
    <property type="match status" value="1"/>
</dbReference>
<dbReference type="EMBL" id="PFAG01000014">
    <property type="protein sequence ID" value="PIR98494.1"/>
    <property type="molecule type" value="Genomic_DNA"/>
</dbReference>
<keyword evidence="3" id="KW-0413">Isomerase</keyword>
<dbReference type="Pfam" id="PF17991">
    <property type="entry name" value="Thioredoxin_10"/>
    <property type="match status" value="1"/>
</dbReference>